<proteinExistence type="predicted"/>
<organism evidence="1">
    <name type="scientific">marine metagenome</name>
    <dbReference type="NCBI Taxonomy" id="408172"/>
    <lineage>
        <taxon>unclassified sequences</taxon>
        <taxon>metagenomes</taxon>
        <taxon>ecological metagenomes</taxon>
    </lineage>
</organism>
<accession>A0A382LM75</accession>
<dbReference type="AlphaFoldDB" id="A0A382LM75"/>
<gene>
    <name evidence="1" type="ORF">METZ01_LOCUS290574</name>
</gene>
<feature type="non-terminal residue" evidence="1">
    <location>
        <position position="78"/>
    </location>
</feature>
<dbReference type="EMBL" id="UINC01087928">
    <property type="protein sequence ID" value="SVC37720.1"/>
    <property type="molecule type" value="Genomic_DNA"/>
</dbReference>
<reference evidence="1" key="1">
    <citation type="submission" date="2018-05" db="EMBL/GenBank/DDBJ databases">
        <authorList>
            <person name="Lanie J.A."/>
            <person name="Ng W.-L."/>
            <person name="Kazmierczak K.M."/>
            <person name="Andrzejewski T.M."/>
            <person name="Davidsen T.M."/>
            <person name="Wayne K.J."/>
            <person name="Tettelin H."/>
            <person name="Glass J.I."/>
            <person name="Rusch D."/>
            <person name="Podicherti R."/>
            <person name="Tsui H.-C.T."/>
            <person name="Winkler M.E."/>
        </authorList>
    </citation>
    <scope>NUCLEOTIDE SEQUENCE</scope>
</reference>
<protein>
    <submittedName>
        <fullName evidence="1">Uncharacterized protein</fullName>
    </submittedName>
</protein>
<sequence>MSEETQKLDPQLQLQELFSQMVKQTSSMLSPMDPLGAMKPIQQITEAWTRNPQEFDEAMKSWTQQIGEMNTRIWQEFL</sequence>
<evidence type="ECO:0000313" key="1">
    <source>
        <dbReference type="EMBL" id="SVC37720.1"/>
    </source>
</evidence>
<name>A0A382LM75_9ZZZZ</name>